<proteinExistence type="predicted"/>
<dbReference type="Pfam" id="PF20789">
    <property type="entry name" value="4HBT_3C"/>
    <property type="match status" value="1"/>
</dbReference>
<dbReference type="InterPro" id="IPR049449">
    <property type="entry name" value="TesB_ACOT8-like_N"/>
</dbReference>
<name>A0A852VXZ5_9MICO</name>
<evidence type="ECO:0000259" key="1">
    <source>
        <dbReference type="Pfam" id="PF13622"/>
    </source>
</evidence>
<dbReference type="Gene3D" id="2.40.160.210">
    <property type="entry name" value="Acyl-CoA thioesterase, double hotdog domain"/>
    <property type="match status" value="1"/>
</dbReference>
<evidence type="ECO:0000313" key="3">
    <source>
        <dbReference type="EMBL" id="NYF98381.1"/>
    </source>
</evidence>
<dbReference type="InterPro" id="IPR042171">
    <property type="entry name" value="Acyl-CoA_hotdog"/>
</dbReference>
<reference evidence="3 4" key="1">
    <citation type="submission" date="2020-07" db="EMBL/GenBank/DDBJ databases">
        <title>Sequencing the genomes of 1000 actinobacteria strains.</title>
        <authorList>
            <person name="Klenk H.-P."/>
        </authorList>
    </citation>
    <scope>NUCLEOTIDE SEQUENCE [LARGE SCALE GENOMIC DNA]</scope>
    <source>
        <strain evidence="3 4">DSM 26154</strain>
    </source>
</reference>
<accession>A0A852VXZ5</accession>
<dbReference type="SUPFAM" id="SSF54637">
    <property type="entry name" value="Thioesterase/thiol ester dehydrase-isomerase"/>
    <property type="match status" value="1"/>
</dbReference>
<protein>
    <recommendedName>
        <fullName evidence="5">Thioesterase family protein</fullName>
    </recommendedName>
</protein>
<dbReference type="EMBL" id="JACCAE010000001">
    <property type="protein sequence ID" value="NYF98381.1"/>
    <property type="molecule type" value="Genomic_DNA"/>
</dbReference>
<feature type="domain" description="Acyl-CoA thioesterase-like C-terminal" evidence="2">
    <location>
        <begin position="138"/>
        <end position="253"/>
    </location>
</feature>
<comment type="caution">
    <text evidence="3">The sequence shown here is derived from an EMBL/GenBank/DDBJ whole genome shotgun (WGS) entry which is preliminary data.</text>
</comment>
<dbReference type="RefSeq" id="WP_185991198.1">
    <property type="nucleotide sequence ID" value="NZ_JACCAE010000001.1"/>
</dbReference>
<keyword evidence="4" id="KW-1185">Reference proteome</keyword>
<evidence type="ECO:0000313" key="4">
    <source>
        <dbReference type="Proteomes" id="UP000554054"/>
    </source>
</evidence>
<evidence type="ECO:0008006" key="5">
    <source>
        <dbReference type="Google" id="ProtNLM"/>
    </source>
</evidence>
<organism evidence="3 4">
    <name type="scientific">Janibacter cremeus</name>
    <dbReference type="NCBI Taxonomy" id="1285192"/>
    <lineage>
        <taxon>Bacteria</taxon>
        <taxon>Bacillati</taxon>
        <taxon>Actinomycetota</taxon>
        <taxon>Actinomycetes</taxon>
        <taxon>Micrococcales</taxon>
        <taxon>Intrasporangiaceae</taxon>
        <taxon>Janibacter</taxon>
    </lineage>
</organism>
<evidence type="ECO:0000259" key="2">
    <source>
        <dbReference type="Pfam" id="PF20789"/>
    </source>
</evidence>
<dbReference type="AlphaFoldDB" id="A0A852VXZ5"/>
<dbReference type="Proteomes" id="UP000554054">
    <property type="component" value="Unassembled WGS sequence"/>
</dbReference>
<gene>
    <name evidence="3" type="ORF">BJY20_001773</name>
</gene>
<feature type="domain" description="Acyl-CoA thioesterase-like N-terminal HotDog" evidence="1">
    <location>
        <begin position="21"/>
        <end position="105"/>
    </location>
</feature>
<dbReference type="InterPro" id="IPR049450">
    <property type="entry name" value="ACOT8-like_C"/>
</dbReference>
<dbReference type="InterPro" id="IPR029069">
    <property type="entry name" value="HotDog_dom_sf"/>
</dbReference>
<dbReference type="Pfam" id="PF13622">
    <property type="entry name" value="4HBT_3"/>
    <property type="match status" value="1"/>
</dbReference>
<sequence>MEHYFERAGAHSYRATRHTTGAWRTSEQHIAPALGLLVHAVECDREERAGDKVIGRLSFDILGTVAVEEVETSVRVIRPGRTIELVEATLAHAGRPAVTLRAWLMQAGETGELAGDHHAPMPSVEQTPVWDMSTVWPGGFIASAEVRRAQDAPGRARAWVRSDVALVDDDDVSPLAHAARLLDIANGIAVRVSPQEVAFPNLDLTAHLFRQPRGEWLGFDTSVSFGPGGTGVTSTVLHDESGAVGTMDQILTVRP</sequence>